<dbReference type="AlphaFoldDB" id="A0AAD4LWG2"/>
<dbReference type="EMBL" id="WTXG01000127">
    <property type="protein sequence ID" value="KAI0292240.1"/>
    <property type="molecule type" value="Genomic_DNA"/>
</dbReference>
<dbReference type="Proteomes" id="UP001203297">
    <property type="component" value="Unassembled WGS sequence"/>
</dbReference>
<accession>A0AAD4LWG2</accession>
<evidence type="ECO:0000313" key="1">
    <source>
        <dbReference type="EMBL" id="KAI0292240.1"/>
    </source>
</evidence>
<name>A0AAD4LWG2_9AGAM</name>
<reference evidence="1" key="1">
    <citation type="journal article" date="2022" name="New Phytol.">
        <title>Evolutionary transition to the ectomycorrhizal habit in the genomes of a hyperdiverse lineage of mushroom-forming fungi.</title>
        <authorList>
            <person name="Looney B."/>
            <person name="Miyauchi S."/>
            <person name="Morin E."/>
            <person name="Drula E."/>
            <person name="Courty P.E."/>
            <person name="Kohler A."/>
            <person name="Kuo A."/>
            <person name="LaButti K."/>
            <person name="Pangilinan J."/>
            <person name="Lipzen A."/>
            <person name="Riley R."/>
            <person name="Andreopoulos W."/>
            <person name="He G."/>
            <person name="Johnson J."/>
            <person name="Nolan M."/>
            <person name="Tritt A."/>
            <person name="Barry K.W."/>
            <person name="Grigoriev I.V."/>
            <person name="Nagy L.G."/>
            <person name="Hibbett D."/>
            <person name="Henrissat B."/>
            <person name="Matheny P.B."/>
            <person name="Labbe J."/>
            <person name="Martin F.M."/>
        </authorList>
    </citation>
    <scope>NUCLEOTIDE SEQUENCE</scope>
    <source>
        <strain evidence="1">BPL690</strain>
    </source>
</reference>
<gene>
    <name evidence="1" type="ORF">B0F90DRAFT_283137</name>
</gene>
<sequence length="161" mass="18927">MCRSKNTWCILPSFICACYHSEFYPHPVHFRLHVLNWSCAHHGEKTLGTHSSQHRDAELRHRCLDTRQEGVLFRKVDVKDAFAGRLFDKCVQFTNEFGLRRRFLSLDAMCERVPDWYPPGWVAEAVSERHKYDGTDETEKESGTHTITRRRRMCIRSKPGC</sequence>
<organism evidence="1 2">
    <name type="scientific">Multifurca ochricompacta</name>
    <dbReference type="NCBI Taxonomy" id="376703"/>
    <lineage>
        <taxon>Eukaryota</taxon>
        <taxon>Fungi</taxon>
        <taxon>Dikarya</taxon>
        <taxon>Basidiomycota</taxon>
        <taxon>Agaricomycotina</taxon>
        <taxon>Agaricomycetes</taxon>
        <taxon>Russulales</taxon>
        <taxon>Russulaceae</taxon>
        <taxon>Multifurca</taxon>
    </lineage>
</organism>
<protein>
    <submittedName>
        <fullName evidence="1">Uncharacterized protein</fullName>
    </submittedName>
</protein>
<evidence type="ECO:0000313" key="2">
    <source>
        <dbReference type="Proteomes" id="UP001203297"/>
    </source>
</evidence>
<dbReference type="PROSITE" id="PS51257">
    <property type="entry name" value="PROKAR_LIPOPROTEIN"/>
    <property type="match status" value="1"/>
</dbReference>
<keyword evidence="2" id="KW-1185">Reference proteome</keyword>
<comment type="caution">
    <text evidence="1">The sequence shown here is derived from an EMBL/GenBank/DDBJ whole genome shotgun (WGS) entry which is preliminary data.</text>
</comment>
<proteinExistence type="predicted"/>